<dbReference type="EMBL" id="CP001742">
    <property type="protein sequence ID" value="ADL19140.1"/>
    <property type="molecule type" value="Genomic_DNA"/>
</dbReference>
<protein>
    <submittedName>
        <fullName evidence="1">Putative endo-beta 1,4-mannanase</fullName>
    </submittedName>
</protein>
<dbReference type="SUPFAM" id="SSF51445">
    <property type="entry name" value="(Trans)glycosidases"/>
    <property type="match status" value="1"/>
</dbReference>
<keyword evidence="2" id="KW-1185">Reference proteome</keyword>
<proteinExistence type="predicted"/>
<dbReference type="RefSeq" id="WP_013266652.1">
    <property type="nucleotide sequence ID" value="NC_014374.1"/>
</dbReference>
<dbReference type="GeneID" id="9498967"/>
<dbReference type="Gene3D" id="3.20.20.80">
    <property type="entry name" value="Glycosidases"/>
    <property type="match status" value="1"/>
</dbReference>
<accession>D9Q1F2</accession>
<dbReference type="OrthoDB" id="92642at2157"/>
<dbReference type="KEGG" id="asc:ASAC_0734"/>
<reference evidence="1 2" key="1">
    <citation type="journal article" date="2010" name="Appl. Environ. Microbiol.">
        <title>The genome sequence of the crenarchaeon Acidilobus saccharovorans supports a new order, Acidilobales, and suggests an important ecological role in terrestrial acidic hot springs.</title>
        <authorList>
            <person name="Mardanov A.V."/>
            <person name="Svetlitchnyi V.A."/>
            <person name="Beletsky A.V."/>
            <person name="Prokofeva M.I."/>
            <person name="Bonch-Osmolovskaya E.A."/>
            <person name="Ravin N.V."/>
            <person name="Skryabin K.G."/>
        </authorList>
    </citation>
    <scope>NUCLEOTIDE SEQUENCE [LARGE SCALE GENOMIC DNA]</scope>
    <source>
        <strain evidence="2">DSM 16705 / JCM 18335 / VKM B-2471 / 345-15</strain>
    </source>
</reference>
<dbReference type="Proteomes" id="UP000000346">
    <property type="component" value="Chromosome"/>
</dbReference>
<dbReference type="HOGENOM" id="CLU_429428_0_0_2"/>
<name>D9Q1F2_ACIS3</name>
<dbReference type="STRING" id="666510.ASAC_0734"/>
<organism evidence="1 2">
    <name type="scientific">Acidilobus saccharovorans (strain DSM 16705 / JCM 18335 / VKM B-2471 / 345-15)</name>
    <dbReference type="NCBI Taxonomy" id="666510"/>
    <lineage>
        <taxon>Archaea</taxon>
        <taxon>Thermoproteota</taxon>
        <taxon>Thermoprotei</taxon>
        <taxon>Acidilobales</taxon>
        <taxon>Acidilobaceae</taxon>
        <taxon>Acidilobus</taxon>
    </lineage>
</organism>
<dbReference type="CAZy" id="GH5">
    <property type="family name" value="Glycoside Hydrolase Family 5"/>
</dbReference>
<dbReference type="eggNOG" id="arCOG05411">
    <property type="taxonomic scope" value="Archaea"/>
</dbReference>
<gene>
    <name evidence="1" type="ordered locus">ASAC_0734</name>
</gene>
<evidence type="ECO:0000313" key="2">
    <source>
        <dbReference type="Proteomes" id="UP000000346"/>
    </source>
</evidence>
<dbReference type="InterPro" id="IPR017853">
    <property type="entry name" value="GH"/>
</dbReference>
<sequence>MRTEARGNLVVTDGSFRFLLGVNYWPRRTNIRMWRDWDEGALLEDINAMKSIGVRAVRLFLLDQDFVSSSGDVDQRQLERLRWLLDRLGDNNIAGFVTLLVGHMSGRNWGIPWAPDNDIYSPKAVEGAASFARQVAERVRDSRGLGGWILSNEMSLVRRASRPEEELTLLRAVRQAISSVDSGHVFSAGDVPDSYGQTPHLVRGITDYVGPHLYLYDSDPVRHGYLYSGMLELFSDDGQSPVILEEFGFSSLQYSEADRAAFIYEALYAALAHRASGAFVWCFSDFPDEADTPYLWRPLELGFGLFDRDGRPKPSAESFRRFSRELEALEGLGLEGLRRSSKALIVAPFYVFGEYQFADYRRWAGGLYQVARPTLLAHQLLTMAGAQASIRYEPELREDDPRKLVMFPSTISGLTVTWRRLLRLAEGGRLVYVSLLRGLGQMVFMHESATHMWGELFGVEPALRVGSPGVRLEGSVRLRLEADLGDLRAGHEVTVGLQQPVLTYDVRPVDAEVMATANGRPIAFAARRGGGRMILSLFPLEAVLADLYYVSDWSPYAALYRALAVQAGVEPTASDDPRVEVQVLSDGSRGLAFMISHWPGELTASLPVKGDLVAGNSQVREGKAVMPPRGVAVIRFG</sequence>
<dbReference type="AlphaFoldDB" id="D9Q1F2"/>
<dbReference type="InParanoid" id="D9Q1F2"/>
<evidence type="ECO:0000313" key="1">
    <source>
        <dbReference type="EMBL" id="ADL19140.1"/>
    </source>
</evidence>